<protein>
    <submittedName>
        <fullName evidence="1">PAS domain-containing protein</fullName>
    </submittedName>
</protein>
<dbReference type="EMBL" id="CP158568">
    <property type="protein sequence ID" value="XBY45498.1"/>
    <property type="molecule type" value="Genomic_DNA"/>
</dbReference>
<dbReference type="InterPro" id="IPR009922">
    <property type="entry name" value="DUF1457"/>
</dbReference>
<dbReference type="PIRSF" id="PIRSF031878">
    <property type="entry name" value="UCP031878"/>
    <property type="match status" value="1"/>
</dbReference>
<dbReference type="AlphaFoldDB" id="A0AAU7XCM8"/>
<sequence length="213" mass="24012">MKHAASRELYGYWQRVRRGRPAPDRSEIEPSDIRRILGDTFILEVAAPFEYRFRLAGTRVCAAFGREMKGKNFMDFWTGKDRETMATLFSAISEDAAAAVIGVQGHAAHGRDLAFELLCLPVRQKGEGYNRVIGTLAPMDDPYWIGLHPIMKQQITSLRLIWPDEKPSFLLRGADLADEIPETPMFQPAMSRGVADGHRRVGHLTVYEGGKEH</sequence>
<organism evidence="1">
    <name type="scientific">Methyloraptor flagellatus</name>
    <dbReference type="NCBI Taxonomy" id="3162530"/>
    <lineage>
        <taxon>Bacteria</taxon>
        <taxon>Pseudomonadati</taxon>
        <taxon>Pseudomonadota</taxon>
        <taxon>Alphaproteobacteria</taxon>
        <taxon>Hyphomicrobiales</taxon>
        <taxon>Ancalomicrobiaceae</taxon>
        <taxon>Methyloraptor</taxon>
    </lineage>
</organism>
<gene>
    <name evidence="1" type="ORF">ABS361_04220</name>
</gene>
<dbReference type="Pfam" id="PF07310">
    <property type="entry name" value="PAS_5"/>
    <property type="match status" value="1"/>
</dbReference>
<evidence type="ECO:0000313" key="1">
    <source>
        <dbReference type="EMBL" id="XBY45498.1"/>
    </source>
</evidence>
<dbReference type="KEGG" id="mflg:ABS361_04220"/>
<reference evidence="1" key="1">
    <citation type="submission" date="2024-06" db="EMBL/GenBank/DDBJ databases">
        <title>Methylostella associata gen. nov., sp. nov., a novel Ancalomicrobiaceae-affiliated facultatively methylotrophic bacteria that feed on methanotrophs of the genus Methylococcus.</title>
        <authorList>
            <person name="Saltykova V."/>
            <person name="Danilova O.V."/>
            <person name="Oshkin I.Y."/>
            <person name="Belova S.E."/>
            <person name="Pimenov N.V."/>
            <person name="Dedysh S.N."/>
        </authorList>
    </citation>
    <scope>NUCLEOTIDE SEQUENCE</scope>
    <source>
        <strain evidence="1">S20</strain>
    </source>
</reference>
<name>A0AAU7XCM8_9HYPH</name>
<proteinExistence type="predicted"/>
<accession>A0AAU7XCM8</accession>
<dbReference type="RefSeq" id="WP_407050591.1">
    <property type="nucleotide sequence ID" value="NZ_CP158568.1"/>
</dbReference>